<dbReference type="InterPro" id="IPR009050">
    <property type="entry name" value="Globin-like_sf"/>
</dbReference>
<evidence type="ECO:0000313" key="9">
    <source>
        <dbReference type="EMBL" id="GGX95845.1"/>
    </source>
</evidence>
<dbReference type="InterPro" id="IPR001486">
    <property type="entry name" value="Hemoglobin_trunc"/>
</dbReference>
<evidence type="ECO:0000256" key="7">
    <source>
        <dbReference type="PIRSR" id="PIRSR002030-1"/>
    </source>
</evidence>
<feature type="binding site" description="distal binding residue" evidence="8">
    <location>
        <position position="83"/>
    </location>
    <ligand>
        <name>heme</name>
        <dbReference type="ChEBI" id="CHEBI:30413"/>
    </ligand>
    <ligandPart>
        <name>Fe</name>
        <dbReference type="ChEBI" id="CHEBI:18248"/>
    </ligandPart>
</feature>
<comment type="caution">
    <text evidence="9">The sequence shown here is derived from an EMBL/GenBank/DDBJ whole genome shotgun (WGS) entry which is preliminary data.</text>
</comment>
<reference evidence="9" key="1">
    <citation type="journal article" date="2014" name="Int. J. Syst. Evol. Microbiol.">
        <title>Complete genome sequence of Corynebacterium casei LMG S-19264T (=DSM 44701T), isolated from a smear-ripened cheese.</title>
        <authorList>
            <consortium name="US DOE Joint Genome Institute (JGI-PGF)"/>
            <person name="Walter F."/>
            <person name="Albersmeier A."/>
            <person name="Kalinowski J."/>
            <person name="Ruckert C."/>
        </authorList>
    </citation>
    <scope>NUCLEOTIDE SEQUENCE</scope>
    <source>
        <strain evidence="9">JCM 4790</strain>
    </source>
</reference>
<dbReference type="GO" id="GO:0019825">
    <property type="term" value="F:oxygen binding"/>
    <property type="evidence" value="ECO:0007669"/>
    <property type="project" value="InterPro"/>
</dbReference>
<keyword evidence="3 6" id="KW-0349">Heme</keyword>
<evidence type="ECO:0000256" key="2">
    <source>
        <dbReference type="ARBA" id="ARBA00022448"/>
    </source>
</evidence>
<evidence type="ECO:0000256" key="1">
    <source>
        <dbReference type="ARBA" id="ARBA00009660"/>
    </source>
</evidence>
<dbReference type="Proteomes" id="UP000619244">
    <property type="component" value="Unassembled WGS sequence"/>
</dbReference>
<comment type="cofactor">
    <cofactor evidence="7">
        <name>heme</name>
        <dbReference type="ChEBI" id="CHEBI:30413"/>
    </cofactor>
    <text evidence="7">Binds 1 heme group per subunit.</text>
</comment>
<dbReference type="CDD" id="cd00454">
    <property type="entry name" value="TrHb1_N"/>
    <property type="match status" value="1"/>
</dbReference>
<comment type="similarity">
    <text evidence="1 6">Belongs to the truncated hemoglobin family. Group I subfamily.</text>
</comment>
<protein>
    <recommendedName>
        <fullName evidence="6">Group 1 truncated hemoglobin</fullName>
    </recommendedName>
</protein>
<keyword evidence="5 6" id="KW-0408">Iron</keyword>
<dbReference type="GO" id="GO:0046872">
    <property type="term" value="F:metal ion binding"/>
    <property type="evidence" value="ECO:0007669"/>
    <property type="project" value="UniProtKB-UniRule"/>
</dbReference>
<keyword evidence="6" id="KW-0561">Oxygen transport</keyword>
<evidence type="ECO:0000256" key="4">
    <source>
        <dbReference type="ARBA" id="ARBA00022723"/>
    </source>
</evidence>
<dbReference type="RefSeq" id="WP_190193182.1">
    <property type="nucleotide sequence ID" value="NZ_BMVU01000035.1"/>
</dbReference>
<gene>
    <name evidence="9" type="ORF">GCM10010358_56980</name>
</gene>
<dbReference type="Gene3D" id="1.10.490.10">
    <property type="entry name" value="Globins"/>
    <property type="match status" value="1"/>
</dbReference>
<keyword evidence="4 6" id="KW-0479">Metal-binding</keyword>
<name>A0A918U603_9ACTN</name>
<evidence type="ECO:0000256" key="6">
    <source>
        <dbReference type="PIRNR" id="PIRNR002030"/>
    </source>
</evidence>
<dbReference type="SUPFAM" id="SSF46458">
    <property type="entry name" value="Globin-like"/>
    <property type="match status" value="1"/>
</dbReference>
<keyword evidence="2 6" id="KW-0813">Transport</keyword>
<proteinExistence type="inferred from homology"/>
<sequence length="131" mass="13861">MTDTTSGTPAATSTTSLFEQLGGEPAVAAVVDVFYDKVLSDPDLAPYFAGVDLDRLKQHQRRFIGQALGATRPYSGRSMRKAHEHLAITDAAFGRVVEHLAASLAQAGVDEPTIGTIAEALLPLKPEIVTA</sequence>
<keyword evidence="10" id="KW-1185">Reference proteome</keyword>
<dbReference type="InterPro" id="IPR012292">
    <property type="entry name" value="Globin/Proto"/>
</dbReference>
<evidence type="ECO:0000256" key="5">
    <source>
        <dbReference type="ARBA" id="ARBA00023004"/>
    </source>
</evidence>
<evidence type="ECO:0000313" key="10">
    <source>
        <dbReference type="Proteomes" id="UP000619244"/>
    </source>
</evidence>
<dbReference type="Pfam" id="PF01152">
    <property type="entry name" value="Bac_globin"/>
    <property type="match status" value="1"/>
</dbReference>
<feature type="binding site" description="distal binding residue" evidence="8">
    <location>
        <position position="59"/>
    </location>
    <ligand>
        <name>heme</name>
        <dbReference type="ChEBI" id="CHEBI:30413"/>
    </ligand>
    <ligandPart>
        <name>Fe</name>
        <dbReference type="ChEBI" id="CHEBI:18248"/>
    </ligandPart>
</feature>
<dbReference type="EMBL" id="BMVU01000035">
    <property type="protein sequence ID" value="GGX95845.1"/>
    <property type="molecule type" value="Genomic_DNA"/>
</dbReference>
<reference evidence="9" key="2">
    <citation type="submission" date="2020-09" db="EMBL/GenBank/DDBJ databases">
        <authorList>
            <person name="Sun Q."/>
            <person name="Ohkuma M."/>
        </authorList>
    </citation>
    <scope>NUCLEOTIDE SEQUENCE</scope>
    <source>
        <strain evidence="9">JCM 4790</strain>
    </source>
</reference>
<organism evidence="9 10">
    <name type="scientific">Streptomyces minutiscleroticus</name>
    <dbReference type="NCBI Taxonomy" id="68238"/>
    <lineage>
        <taxon>Bacteria</taxon>
        <taxon>Bacillati</taxon>
        <taxon>Actinomycetota</taxon>
        <taxon>Actinomycetes</taxon>
        <taxon>Kitasatosporales</taxon>
        <taxon>Streptomycetaceae</taxon>
        <taxon>Streptomyces</taxon>
    </lineage>
</organism>
<dbReference type="InterPro" id="IPR016339">
    <property type="entry name" value="Hemoglobin_trunc_I"/>
</dbReference>
<accession>A0A918U603</accession>
<feature type="binding site" description="proximal binding residue" evidence="7">
    <location>
        <position position="83"/>
    </location>
    <ligand>
        <name>heme</name>
        <dbReference type="ChEBI" id="CHEBI:30413"/>
    </ligand>
    <ligandPart>
        <name>Fe</name>
        <dbReference type="ChEBI" id="CHEBI:18248"/>
    </ligandPart>
</feature>
<evidence type="ECO:0000256" key="3">
    <source>
        <dbReference type="ARBA" id="ARBA00022617"/>
    </source>
</evidence>
<dbReference type="PIRSF" id="PIRSF002030">
    <property type="entry name" value="Globin_Protozoa/Cyanobacteria"/>
    <property type="match status" value="1"/>
</dbReference>
<dbReference type="GO" id="GO:0005344">
    <property type="term" value="F:oxygen carrier activity"/>
    <property type="evidence" value="ECO:0007669"/>
    <property type="project" value="UniProtKB-UniRule"/>
</dbReference>
<dbReference type="AlphaFoldDB" id="A0A918U603"/>
<evidence type="ECO:0000256" key="8">
    <source>
        <dbReference type="PIRSR" id="PIRSR601486-1"/>
    </source>
</evidence>
<dbReference type="GO" id="GO:0020037">
    <property type="term" value="F:heme binding"/>
    <property type="evidence" value="ECO:0007669"/>
    <property type="project" value="InterPro"/>
</dbReference>